<dbReference type="PANTHER" id="PTHR45339">
    <property type="entry name" value="HYBRID SIGNAL TRANSDUCTION HISTIDINE KINASE J"/>
    <property type="match status" value="1"/>
</dbReference>
<keyword evidence="12" id="KW-0175">Coiled coil</keyword>
<keyword evidence="14" id="KW-0812">Transmembrane</keyword>
<evidence type="ECO:0000256" key="7">
    <source>
        <dbReference type="ARBA" id="ARBA00022840"/>
    </source>
</evidence>
<dbReference type="Pfam" id="PF00512">
    <property type="entry name" value="HisKA"/>
    <property type="match status" value="1"/>
</dbReference>
<dbReference type="SMART" id="SM00448">
    <property type="entry name" value="REC"/>
    <property type="match status" value="2"/>
</dbReference>
<dbReference type="InterPro" id="IPR004358">
    <property type="entry name" value="Sig_transdc_His_kin-like_C"/>
</dbReference>
<dbReference type="Pfam" id="PF02518">
    <property type="entry name" value="HATPase_c"/>
    <property type="match status" value="1"/>
</dbReference>
<accession>A0A330L2Z1</accession>
<organism evidence="17 18">
    <name type="scientific">Nitrospira lenta</name>
    <dbReference type="NCBI Taxonomy" id="1436998"/>
    <lineage>
        <taxon>Bacteria</taxon>
        <taxon>Pseudomonadati</taxon>
        <taxon>Nitrospirota</taxon>
        <taxon>Nitrospiria</taxon>
        <taxon>Nitrospirales</taxon>
        <taxon>Nitrospiraceae</taxon>
        <taxon>Nitrospira</taxon>
    </lineage>
</organism>
<keyword evidence="4 17" id="KW-0808">Transferase</keyword>
<gene>
    <name evidence="17" type="ORF">NITLEN_100008</name>
</gene>
<sequence>MAGPLQSLTLIDADTLVTARIKNPGISTARFVRHLWLILGLFAALAGQFALYVQVQHEVAEASAVRETALQLAQELRQSSDDLTRMVRTYLTTGNPLYKKHFQEIIAIRNGTSPRPVDYHHVYWDMVQLDDRRPTPMGPPEALLTKLAAVGVTDEELAKLKESMQRSDDLTTREFAAIAMVEQHSPVPLSTRLAAINLVHDETYLQARSRIMAPIGEFARLIDARTLNAVERQQAHADRALWILIGIGMLLVGVLYNTHRSLYHILGTTVDRLYTHMDRLGQGHFTEAIALNPAQVPSILGRLAEAQRNLAALDGERRQAEEDLQQHQARLETLVATRTADLEIAKQAAESASLAKSAFLACMSHEIRTPMNAIIGMTELLQETALSEEQQTYVDRFGRATNALLSLINDILDLSKIEAGQMELECISFDLVDVIESVGELMAQRASSKGLELILHLDPRLPRYVRGDPTRLRQIFVNLVGNAVKFTVRGEIVLRAEPSLSESECLSFHVTDTGIGIPADRVDHIFERFTQVDSSTTRQYGGTGLGLSISRHLAELMAGRIWATSTLGIGTTIHLTIPLPPAHTLTAAAPHLTMPVERRILIVDDNDTNRLALRTVLSQTGVIVSEARSGPEALTQLEDARQNETLPHLLLLDCYMPDMDGFVVAEALQAKPELAAIPSILLTSDLRAGDRARATRAGIRRFLNKPIRRSALLKTIDTLLTDPRPESSAASADVPAAAPAQAAPPAPPPVSPAQTTGRILLAEDIEDNREIVKLFLKSTGYQVISVENGALAVEHFQSASVDLVLMDIQMPIMDGLTATAIIRAWEQQQGRPMTPIIALTANAFQEDITQCLAAGCSAHLAKPIKKHALLSLIQACLTSAPSRQAA</sequence>
<proteinExistence type="predicted"/>
<dbReference type="PRINTS" id="PR00344">
    <property type="entry name" value="BCTRLSENSOR"/>
</dbReference>
<dbReference type="InterPro" id="IPR036097">
    <property type="entry name" value="HisK_dim/P_sf"/>
</dbReference>
<comment type="subunit">
    <text evidence="9">At low DSF concentrations, interacts with RpfF.</text>
</comment>
<dbReference type="PANTHER" id="PTHR45339:SF1">
    <property type="entry name" value="HYBRID SIGNAL TRANSDUCTION HISTIDINE KINASE J"/>
    <property type="match status" value="1"/>
</dbReference>
<feature type="domain" description="Histidine kinase" evidence="15">
    <location>
        <begin position="362"/>
        <end position="581"/>
    </location>
</feature>
<dbReference type="GO" id="GO:0000155">
    <property type="term" value="F:phosphorelay sensor kinase activity"/>
    <property type="evidence" value="ECO:0007669"/>
    <property type="project" value="InterPro"/>
</dbReference>
<dbReference type="InterPro" id="IPR011006">
    <property type="entry name" value="CheY-like_superfamily"/>
</dbReference>
<feature type="modified residue" description="4-aspartylphosphate" evidence="11">
    <location>
        <position position="807"/>
    </location>
</feature>
<evidence type="ECO:0000256" key="14">
    <source>
        <dbReference type="SAM" id="Phobius"/>
    </source>
</evidence>
<dbReference type="Proteomes" id="UP000248168">
    <property type="component" value="Unassembled WGS sequence"/>
</dbReference>
<feature type="domain" description="Response regulatory" evidence="16">
    <location>
        <begin position="758"/>
        <end position="877"/>
    </location>
</feature>
<keyword evidence="14" id="KW-0472">Membrane</keyword>
<dbReference type="EMBL" id="OUNR01000002">
    <property type="protein sequence ID" value="SPP64138.1"/>
    <property type="molecule type" value="Genomic_DNA"/>
</dbReference>
<evidence type="ECO:0000313" key="17">
    <source>
        <dbReference type="EMBL" id="SPP64138.1"/>
    </source>
</evidence>
<evidence type="ECO:0000256" key="10">
    <source>
        <dbReference type="ARBA" id="ARBA00068150"/>
    </source>
</evidence>
<dbReference type="InterPro" id="IPR005467">
    <property type="entry name" value="His_kinase_dom"/>
</dbReference>
<feature type="modified residue" description="4-aspartylphosphate" evidence="11">
    <location>
        <position position="653"/>
    </location>
</feature>
<feature type="transmembrane region" description="Helical" evidence="14">
    <location>
        <begin position="34"/>
        <end position="53"/>
    </location>
</feature>
<reference evidence="18" key="1">
    <citation type="submission" date="2018-04" db="EMBL/GenBank/DDBJ databases">
        <authorList>
            <person name="Lucker S."/>
            <person name="Sakoula D."/>
        </authorList>
    </citation>
    <scope>NUCLEOTIDE SEQUENCE [LARGE SCALE GENOMIC DNA]</scope>
</reference>
<dbReference type="AlphaFoldDB" id="A0A330L2Z1"/>
<dbReference type="InterPro" id="IPR036890">
    <property type="entry name" value="HATPase_C_sf"/>
</dbReference>
<dbReference type="CDD" id="cd00082">
    <property type="entry name" value="HisKA"/>
    <property type="match status" value="1"/>
</dbReference>
<name>A0A330L2Z1_9BACT</name>
<dbReference type="InterPro" id="IPR003594">
    <property type="entry name" value="HATPase_dom"/>
</dbReference>
<dbReference type="OrthoDB" id="9801651at2"/>
<dbReference type="CDD" id="cd17546">
    <property type="entry name" value="REC_hyHK_CKI1_RcsC-like"/>
    <property type="match status" value="2"/>
</dbReference>
<keyword evidence="3 11" id="KW-0597">Phosphoprotein</keyword>
<dbReference type="SMART" id="SM00388">
    <property type="entry name" value="HisKA"/>
    <property type="match status" value="1"/>
</dbReference>
<evidence type="ECO:0000256" key="2">
    <source>
        <dbReference type="ARBA" id="ARBA00012438"/>
    </source>
</evidence>
<keyword evidence="5" id="KW-0547">Nucleotide-binding</keyword>
<feature type="domain" description="Response regulatory" evidence="16">
    <location>
        <begin position="599"/>
        <end position="720"/>
    </location>
</feature>
<dbReference type="FunFam" id="3.30.565.10:FF:000010">
    <property type="entry name" value="Sensor histidine kinase RcsC"/>
    <property type="match status" value="1"/>
</dbReference>
<feature type="compositionally biased region" description="Low complexity" evidence="13">
    <location>
        <begin position="727"/>
        <end position="741"/>
    </location>
</feature>
<dbReference type="SUPFAM" id="SSF47384">
    <property type="entry name" value="Homodimeric domain of signal transducing histidine kinase"/>
    <property type="match status" value="1"/>
</dbReference>
<dbReference type="PROSITE" id="PS50110">
    <property type="entry name" value="RESPONSE_REGULATORY"/>
    <property type="match status" value="2"/>
</dbReference>
<evidence type="ECO:0000256" key="11">
    <source>
        <dbReference type="PROSITE-ProRule" id="PRU00169"/>
    </source>
</evidence>
<feature type="transmembrane region" description="Helical" evidence="14">
    <location>
        <begin position="240"/>
        <end position="256"/>
    </location>
</feature>
<dbReference type="InterPro" id="IPR001789">
    <property type="entry name" value="Sig_transdc_resp-reg_receiver"/>
</dbReference>
<protein>
    <recommendedName>
        <fullName evidence="10">Sensory/regulatory protein RpfC</fullName>
        <ecNumber evidence="2">2.7.13.3</ecNumber>
    </recommendedName>
</protein>
<comment type="catalytic activity">
    <reaction evidence="1">
        <text>ATP + protein L-histidine = ADP + protein N-phospho-L-histidine.</text>
        <dbReference type="EC" id="2.7.13.3"/>
    </reaction>
</comment>
<dbReference type="Gene3D" id="1.10.287.130">
    <property type="match status" value="1"/>
</dbReference>
<evidence type="ECO:0000259" key="15">
    <source>
        <dbReference type="PROSITE" id="PS50109"/>
    </source>
</evidence>
<dbReference type="SUPFAM" id="SSF52172">
    <property type="entry name" value="CheY-like"/>
    <property type="match status" value="2"/>
</dbReference>
<evidence type="ECO:0000256" key="9">
    <source>
        <dbReference type="ARBA" id="ARBA00064003"/>
    </source>
</evidence>
<dbReference type="SUPFAM" id="SSF55874">
    <property type="entry name" value="ATPase domain of HSP90 chaperone/DNA topoisomerase II/histidine kinase"/>
    <property type="match status" value="1"/>
</dbReference>
<evidence type="ECO:0000313" key="18">
    <source>
        <dbReference type="Proteomes" id="UP000248168"/>
    </source>
</evidence>
<evidence type="ECO:0000256" key="13">
    <source>
        <dbReference type="SAM" id="MobiDB-lite"/>
    </source>
</evidence>
<dbReference type="GO" id="GO:0005524">
    <property type="term" value="F:ATP binding"/>
    <property type="evidence" value="ECO:0007669"/>
    <property type="project" value="UniProtKB-KW"/>
</dbReference>
<dbReference type="CDD" id="cd16922">
    <property type="entry name" value="HATPase_EvgS-ArcB-TorS-like"/>
    <property type="match status" value="1"/>
</dbReference>
<evidence type="ECO:0000256" key="3">
    <source>
        <dbReference type="ARBA" id="ARBA00022553"/>
    </source>
</evidence>
<dbReference type="InterPro" id="IPR003661">
    <property type="entry name" value="HisK_dim/P_dom"/>
</dbReference>
<keyword evidence="8" id="KW-0902">Two-component regulatory system</keyword>
<evidence type="ECO:0000256" key="6">
    <source>
        <dbReference type="ARBA" id="ARBA00022777"/>
    </source>
</evidence>
<dbReference type="SMART" id="SM00387">
    <property type="entry name" value="HATPase_c"/>
    <property type="match status" value="1"/>
</dbReference>
<evidence type="ECO:0000256" key="12">
    <source>
        <dbReference type="SAM" id="Coils"/>
    </source>
</evidence>
<dbReference type="Gene3D" id="3.30.565.10">
    <property type="entry name" value="Histidine kinase-like ATPase, C-terminal domain"/>
    <property type="match status" value="1"/>
</dbReference>
<feature type="region of interest" description="Disordered" evidence="13">
    <location>
        <begin position="723"/>
        <end position="754"/>
    </location>
</feature>
<evidence type="ECO:0000256" key="4">
    <source>
        <dbReference type="ARBA" id="ARBA00022679"/>
    </source>
</evidence>
<keyword evidence="14" id="KW-1133">Transmembrane helix</keyword>
<dbReference type="Gene3D" id="3.40.50.2300">
    <property type="match status" value="2"/>
</dbReference>
<evidence type="ECO:0000259" key="16">
    <source>
        <dbReference type="PROSITE" id="PS50110"/>
    </source>
</evidence>
<dbReference type="EC" id="2.7.13.3" evidence="2"/>
<dbReference type="Pfam" id="PF00072">
    <property type="entry name" value="Response_reg"/>
    <property type="match status" value="2"/>
</dbReference>
<keyword evidence="6 17" id="KW-0418">Kinase</keyword>
<dbReference type="FunFam" id="1.10.287.130:FF:000002">
    <property type="entry name" value="Two-component osmosensing histidine kinase"/>
    <property type="match status" value="1"/>
</dbReference>
<dbReference type="InParanoid" id="A0A330L2Z1"/>
<evidence type="ECO:0000256" key="8">
    <source>
        <dbReference type="ARBA" id="ARBA00023012"/>
    </source>
</evidence>
<keyword evidence="18" id="KW-1185">Reference proteome</keyword>
<feature type="coiled-coil region" evidence="12">
    <location>
        <begin position="303"/>
        <end position="337"/>
    </location>
</feature>
<dbReference type="PROSITE" id="PS50109">
    <property type="entry name" value="HIS_KIN"/>
    <property type="match status" value="1"/>
</dbReference>
<feature type="compositionally biased region" description="Pro residues" evidence="13">
    <location>
        <begin position="742"/>
        <end position="751"/>
    </location>
</feature>
<evidence type="ECO:0000256" key="5">
    <source>
        <dbReference type="ARBA" id="ARBA00022741"/>
    </source>
</evidence>
<keyword evidence="7" id="KW-0067">ATP-binding</keyword>
<evidence type="ECO:0000256" key="1">
    <source>
        <dbReference type="ARBA" id="ARBA00000085"/>
    </source>
</evidence>